<dbReference type="InterPro" id="IPR036052">
    <property type="entry name" value="TrpB-like_PALP_sf"/>
</dbReference>
<sequence>MNYLVDQDGYYGEFGGAYIPEILHKCVEDLKNTYLEVLQSDDFKREFGQLLRDYVGRPSPLYHAKRLSNRYGCKIYLKREDLNHTGAHKINNTLGQILIARRMGKKRIIAETGAGQHGVATATTCALMNMECVVYMGKTDVERQHINVEKMKMLGATVVPVTSGNMTLKDATNEAIRDWCCHPSDTYYIIGSTVGPHPYPDMVARLQSVIGEEIQKQLTEQEGRDAPDYLIACVGGGSNAAGTIYPYINDKRVRIVLAEAGGKGVDTPLTAATIQLGKTGIIHGSRTFVIQNEDGQIEEPYSISAGLDYPGIGPMHANLSAQRRATVLAINDDEAVEAAYELTRLEGIIPALESAHALGALRKMSFKPDDVVVLTVSGRGDKDIETYLNVGRV</sequence>
<evidence type="ECO:0000256" key="2">
    <source>
        <dbReference type="ARBA" id="ARBA00004733"/>
    </source>
</evidence>
<keyword evidence="6" id="KW-0663">Pyridoxal phosphate</keyword>
<dbReference type="InterPro" id="IPR001926">
    <property type="entry name" value="TrpB-like_PALP"/>
</dbReference>
<dbReference type="Pfam" id="PF00291">
    <property type="entry name" value="PALP"/>
    <property type="match status" value="1"/>
</dbReference>
<name>A0A5J4S8X3_9ZZZZ</name>
<feature type="domain" description="Tryptophan synthase beta chain-like PALP" evidence="10">
    <location>
        <begin position="56"/>
        <end position="378"/>
    </location>
</feature>
<evidence type="ECO:0000256" key="6">
    <source>
        <dbReference type="ARBA" id="ARBA00022898"/>
    </source>
</evidence>
<dbReference type="FunFam" id="3.40.50.1100:FF:000001">
    <property type="entry name" value="Tryptophan synthase beta chain"/>
    <property type="match status" value="1"/>
</dbReference>
<evidence type="ECO:0000256" key="4">
    <source>
        <dbReference type="ARBA" id="ARBA00022605"/>
    </source>
</evidence>
<dbReference type="UniPathway" id="UPA00035">
    <property type="reaction ID" value="UER00044"/>
</dbReference>
<dbReference type="InterPro" id="IPR006653">
    <property type="entry name" value="Trp_synth_b_CS"/>
</dbReference>
<accession>A0A5J4S8X3</accession>
<dbReference type="InterPro" id="IPR023026">
    <property type="entry name" value="Trp_synth_beta/beta-like"/>
</dbReference>
<evidence type="ECO:0000256" key="3">
    <source>
        <dbReference type="ARBA" id="ARBA00012043"/>
    </source>
</evidence>
<organism evidence="11">
    <name type="scientific">termite gut metagenome</name>
    <dbReference type="NCBI Taxonomy" id="433724"/>
    <lineage>
        <taxon>unclassified sequences</taxon>
        <taxon>metagenomes</taxon>
        <taxon>organismal metagenomes</taxon>
    </lineage>
</organism>
<dbReference type="AlphaFoldDB" id="A0A5J4S8X3"/>
<dbReference type="InterPro" id="IPR006654">
    <property type="entry name" value="Trp_synth_beta"/>
</dbReference>
<dbReference type="SUPFAM" id="SSF53686">
    <property type="entry name" value="Tryptophan synthase beta subunit-like PLP-dependent enzymes"/>
    <property type="match status" value="1"/>
</dbReference>
<comment type="catalytic activity">
    <reaction evidence="9">
        <text>(1S,2R)-1-C-(indol-3-yl)glycerol 3-phosphate + L-serine = D-glyceraldehyde 3-phosphate + L-tryptophan + H2O</text>
        <dbReference type="Rhea" id="RHEA:10532"/>
        <dbReference type="ChEBI" id="CHEBI:15377"/>
        <dbReference type="ChEBI" id="CHEBI:33384"/>
        <dbReference type="ChEBI" id="CHEBI:57912"/>
        <dbReference type="ChEBI" id="CHEBI:58866"/>
        <dbReference type="ChEBI" id="CHEBI:59776"/>
        <dbReference type="EC" id="4.2.1.20"/>
    </reaction>
</comment>
<dbReference type="PANTHER" id="PTHR48077">
    <property type="entry name" value="TRYPTOPHAN SYNTHASE-RELATED"/>
    <property type="match status" value="1"/>
</dbReference>
<keyword evidence="7" id="KW-0057">Aromatic amino acid biosynthesis</keyword>
<evidence type="ECO:0000256" key="7">
    <source>
        <dbReference type="ARBA" id="ARBA00023141"/>
    </source>
</evidence>
<dbReference type="EC" id="4.2.1.20" evidence="3"/>
<dbReference type="CDD" id="cd06446">
    <property type="entry name" value="Trp-synth_B"/>
    <property type="match status" value="1"/>
</dbReference>
<dbReference type="Gene3D" id="3.40.50.1100">
    <property type="match status" value="2"/>
</dbReference>
<reference evidence="11" key="1">
    <citation type="submission" date="2019-03" db="EMBL/GenBank/DDBJ databases">
        <title>Single cell metagenomics reveals metabolic interactions within the superorganism composed of flagellate Streblomastix strix and complex community of Bacteroidetes bacteria on its surface.</title>
        <authorList>
            <person name="Treitli S.C."/>
            <person name="Kolisko M."/>
            <person name="Husnik F."/>
            <person name="Keeling P."/>
            <person name="Hampl V."/>
        </authorList>
    </citation>
    <scope>NUCLEOTIDE SEQUENCE</scope>
    <source>
        <strain evidence="11">STM</strain>
    </source>
</reference>
<comment type="pathway">
    <text evidence="2">Amino-acid biosynthesis; L-tryptophan biosynthesis; L-tryptophan from chorismate: step 5/5.</text>
</comment>
<comment type="cofactor">
    <cofactor evidence="1">
        <name>pyridoxal 5'-phosphate</name>
        <dbReference type="ChEBI" id="CHEBI:597326"/>
    </cofactor>
</comment>
<evidence type="ECO:0000256" key="5">
    <source>
        <dbReference type="ARBA" id="ARBA00022822"/>
    </source>
</evidence>
<dbReference type="EMBL" id="SNRY01000316">
    <property type="protein sequence ID" value="KAA6342599.1"/>
    <property type="molecule type" value="Genomic_DNA"/>
</dbReference>
<dbReference type="PIRSF" id="PIRSF001413">
    <property type="entry name" value="Trp_syn_beta"/>
    <property type="match status" value="1"/>
</dbReference>
<proteinExistence type="inferred from homology"/>
<evidence type="ECO:0000256" key="9">
    <source>
        <dbReference type="ARBA" id="ARBA00049047"/>
    </source>
</evidence>
<evidence type="ECO:0000256" key="8">
    <source>
        <dbReference type="ARBA" id="ARBA00023239"/>
    </source>
</evidence>
<dbReference type="PROSITE" id="PS00168">
    <property type="entry name" value="TRP_SYNTHASE_BETA"/>
    <property type="match status" value="1"/>
</dbReference>
<keyword evidence="4" id="KW-0028">Amino-acid biosynthesis</keyword>
<keyword evidence="5" id="KW-0822">Tryptophan biosynthesis</keyword>
<dbReference type="NCBIfam" id="TIGR00263">
    <property type="entry name" value="trpB"/>
    <property type="match status" value="1"/>
</dbReference>
<dbReference type="GO" id="GO:0004834">
    <property type="term" value="F:tryptophan synthase activity"/>
    <property type="evidence" value="ECO:0007669"/>
    <property type="project" value="UniProtKB-EC"/>
</dbReference>
<protein>
    <recommendedName>
        <fullName evidence="3">tryptophan synthase</fullName>
        <ecNumber evidence="3">4.2.1.20</ecNumber>
    </recommendedName>
</protein>
<gene>
    <name evidence="11" type="ORF">EZS27_009669</name>
</gene>
<dbReference type="HAMAP" id="MF_00133">
    <property type="entry name" value="Trp_synth_beta"/>
    <property type="match status" value="1"/>
</dbReference>
<evidence type="ECO:0000256" key="1">
    <source>
        <dbReference type="ARBA" id="ARBA00001933"/>
    </source>
</evidence>
<comment type="caution">
    <text evidence="11">The sequence shown here is derived from an EMBL/GenBank/DDBJ whole genome shotgun (WGS) entry which is preliminary data.</text>
</comment>
<dbReference type="GO" id="GO:0005737">
    <property type="term" value="C:cytoplasm"/>
    <property type="evidence" value="ECO:0007669"/>
    <property type="project" value="TreeGrafter"/>
</dbReference>
<keyword evidence="8 11" id="KW-0456">Lyase</keyword>
<evidence type="ECO:0000259" key="10">
    <source>
        <dbReference type="Pfam" id="PF00291"/>
    </source>
</evidence>
<evidence type="ECO:0000313" key="11">
    <source>
        <dbReference type="EMBL" id="KAA6342599.1"/>
    </source>
</evidence>
<dbReference type="PANTHER" id="PTHR48077:SF3">
    <property type="entry name" value="TRYPTOPHAN SYNTHASE"/>
    <property type="match status" value="1"/>
</dbReference>
<dbReference type="FunFam" id="3.40.50.1100:FF:000004">
    <property type="entry name" value="Tryptophan synthase beta chain"/>
    <property type="match status" value="1"/>
</dbReference>